<protein>
    <submittedName>
        <fullName evidence="2">Uncharacterized protein</fullName>
    </submittedName>
</protein>
<accession>A0AAN5CGW2</accession>
<dbReference type="Proteomes" id="UP001328107">
    <property type="component" value="Unassembled WGS sequence"/>
</dbReference>
<name>A0AAN5CGW2_9BILA</name>
<gene>
    <name evidence="2" type="ORF">PMAYCL1PPCAC_14282</name>
</gene>
<proteinExistence type="predicted"/>
<evidence type="ECO:0000313" key="2">
    <source>
        <dbReference type="EMBL" id="GMR44087.1"/>
    </source>
</evidence>
<keyword evidence="1" id="KW-1133">Transmembrane helix</keyword>
<feature type="transmembrane region" description="Helical" evidence="1">
    <location>
        <begin position="45"/>
        <end position="73"/>
    </location>
</feature>
<keyword evidence="3" id="KW-1185">Reference proteome</keyword>
<feature type="non-terminal residue" evidence="2">
    <location>
        <position position="79"/>
    </location>
</feature>
<keyword evidence="1" id="KW-0812">Transmembrane</keyword>
<comment type="caution">
    <text evidence="2">The sequence shown here is derived from an EMBL/GenBank/DDBJ whole genome shotgun (WGS) entry which is preliminary data.</text>
</comment>
<dbReference type="AlphaFoldDB" id="A0AAN5CGW2"/>
<evidence type="ECO:0000256" key="1">
    <source>
        <dbReference type="SAM" id="Phobius"/>
    </source>
</evidence>
<sequence length="79" mass="9322">LTGQFSILSFCLLHLSPLLFRSDQFCRSFYSLRRFFFDYRTPPSLLFLLLLVRLSARFVNLVCILFQFLLLGLPTIRSL</sequence>
<dbReference type="EMBL" id="BTRK01000003">
    <property type="protein sequence ID" value="GMR44087.1"/>
    <property type="molecule type" value="Genomic_DNA"/>
</dbReference>
<feature type="non-terminal residue" evidence="2">
    <location>
        <position position="1"/>
    </location>
</feature>
<reference evidence="3" key="1">
    <citation type="submission" date="2022-10" db="EMBL/GenBank/DDBJ databases">
        <title>Genome assembly of Pristionchus species.</title>
        <authorList>
            <person name="Yoshida K."/>
            <person name="Sommer R.J."/>
        </authorList>
    </citation>
    <scope>NUCLEOTIDE SEQUENCE [LARGE SCALE GENOMIC DNA]</scope>
    <source>
        <strain evidence="3">RS5460</strain>
    </source>
</reference>
<organism evidence="2 3">
    <name type="scientific">Pristionchus mayeri</name>
    <dbReference type="NCBI Taxonomy" id="1317129"/>
    <lineage>
        <taxon>Eukaryota</taxon>
        <taxon>Metazoa</taxon>
        <taxon>Ecdysozoa</taxon>
        <taxon>Nematoda</taxon>
        <taxon>Chromadorea</taxon>
        <taxon>Rhabditida</taxon>
        <taxon>Rhabditina</taxon>
        <taxon>Diplogasteromorpha</taxon>
        <taxon>Diplogasteroidea</taxon>
        <taxon>Neodiplogasteridae</taxon>
        <taxon>Pristionchus</taxon>
    </lineage>
</organism>
<keyword evidence="1" id="KW-0472">Membrane</keyword>
<evidence type="ECO:0000313" key="3">
    <source>
        <dbReference type="Proteomes" id="UP001328107"/>
    </source>
</evidence>